<dbReference type="Proteomes" id="UP001165962">
    <property type="component" value="Unassembled WGS sequence"/>
</dbReference>
<reference evidence="1" key="1">
    <citation type="submission" date="2020-03" db="EMBL/GenBank/DDBJ databases">
        <title>Draft sequencing of Paenibacilllus sp. S3N08.</title>
        <authorList>
            <person name="Kim D.-U."/>
        </authorList>
    </citation>
    <scope>NUCLEOTIDE SEQUENCE</scope>
    <source>
        <strain evidence="1">S3N08</strain>
    </source>
</reference>
<proteinExistence type="predicted"/>
<evidence type="ECO:0000313" key="1">
    <source>
        <dbReference type="EMBL" id="NHN34802.1"/>
    </source>
</evidence>
<protein>
    <submittedName>
        <fullName evidence="1">Uncharacterized protein</fullName>
    </submittedName>
</protein>
<evidence type="ECO:0000313" key="2">
    <source>
        <dbReference type="Proteomes" id="UP001165962"/>
    </source>
</evidence>
<accession>A0ABX0JF68</accession>
<comment type="caution">
    <text evidence="1">The sequence shown here is derived from an EMBL/GenBank/DDBJ whole genome shotgun (WGS) entry which is preliminary data.</text>
</comment>
<dbReference type="EMBL" id="JAAOIW010000022">
    <property type="protein sequence ID" value="NHN34802.1"/>
    <property type="molecule type" value="Genomic_DNA"/>
</dbReference>
<organism evidence="1 2">
    <name type="scientific">Paenibacillus agricola</name>
    <dbReference type="NCBI Taxonomy" id="2716264"/>
    <lineage>
        <taxon>Bacteria</taxon>
        <taxon>Bacillati</taxon>
        <taxon>Bacillota</taxon>
        <taxon>Bacilli</taxon>
        <taxon>Bacillales</taxon>
        <taxon>Paenibacillaceae</taxon>
        <taxon>Paenibacillus</taxon>
    </lineage>
</organism>
<sequence>MKQLNVTSMVFETEELKKDFIATLNGSKINKIFTIESNDIMYEKPEFMLSELKGQWYIYSSSEENLPIYPFSNLDEVIAYAQDTYKDNYLQVSWFIMENMLKRYSKLFLDTSVFTAILNKNIEEHVFIASKMLSLVEKGSVEAIASVISLSDILPLGKSEHEQAHLYLLMNKFKNLTWDPVDLETVKETTKHHSNYLGDFKTSLIIASAITTNKQIDGKIAFISIGEPNNRLVEIDHYAFYKS</sequence>
<name>A0ABX0JF68_9BACL</name>
<keyword evidence="2" id="KW-1185">Reference proteome</keyword>
<dbReference type="RefSeq" id="WP_166156435.1">
    <property type="nucleotide sequence ID" value="NZ_JAAOIW010000022.1"/>
</dbReference>
<dbReference type="SUPFAM" id="SSF88723">
    <property type="entry name" value="PIN domain-like"/>
    <property type="match status" value="1"/>
</dbReference>
<dbReference type="InterPro" id="IPR029060">
    <property type="entry name" value="PIN-like_dom_sf"/>
</dbReference>
<gene>
    <name evidence="1" type="ORF">G9U52_34220</name>
</gene>